<accession>A0A0F7ILP9</accession>
<dbReference type="OrthoDB" id="18110at10239"/>
<keyword evidence="2" id="KW-1185">Reference proteome</keyword>
<dbReference type="KEGG" id="vg:26520535"/>
<sequence>MIGTYRDWEKSQALPNAAREQGYKLLSHHSNHMEQSIVGYMEGHEEEFIWSQRLGVWFVKGTSPDAAKEALRQRKMKDQRADAFNRSFNGKQDAKSAQVLVLKLKSEGLGLRPHEWKLGPGPCGRTVLGLKVDRVSMPGWLVVWQWCEDEPSRPDEFCYPLDDIAALRIYQTGNPHPAKQTCG</sequence>
<dbReference type="EMBL" id="KR153873">
    <property type="protein sequence ID" value="AKG94486.1"/>
    <property type="molecule type" value="Genomic_DNA"/>
</dbReference>
<protein>
    <submittedName>
        <fullName evidence="1">Uncharacterized protein</fullName>
    </submittedName>
</protein>
<proteinExistence type="predicted"/>
<name>A0A0F7ILP9_9CAUD</name>
<reference evidence="1 2" key="1">
    <citation type="submission" date="2015-04" db="EMBL/GenBank/DDBJ databases">
        <title>Isolation and genomic analysis of Delftia bacteriophage IME-DE1.</title>
        <authorList>
            <person name="Kang H."/>
        </authorList>
    </citation>
    <scope>NUCLEOTIDE SEQUENCE [LARGE SCALE GENOMIC DNA]</scope>
</reference>
<dbReference type="Pfam" id="PF25755">
    <property type="entry name" value="Phage_T3_1_05"/>
    <property type="match status" value="1"/>
</dbReference>
<dbReference type="Proteomes" id="UP000201918">
    <property type="component" value="Segment"/>
</dbReference>
<organism evidence="1 2">
    <name type="scientific">Delftia phage IME-DE1</name>
    <dbReference type="NCBI Taxonomy" id="1647385"/>
    <lineage>
        <taxon>Viruses</taxon>
        <taxon>Duplodnaviria</taxon>
        <taxon>Heunggongvirae</taxon>
        <taxon>Uroviricota</taxon>
        <taxon>Caudoviricetes</taxon>
        <taxon>Autographivirales</taxon>
        <taxon>Autotranscriptaviridae</taxon>
        <taxon>Piedvirus</taxon>
        <taxon>Piedvirus IMEDE1</taxon>
    </lineage>
</organism>
<dbReference type="InterPro" id="IPR058006">
    <property type="entry name" value="1.05"/>
</dbReference>
<dbReference type="GeneID" id="26520535"/>
<evidence type="ECO:0000313" key="1">
    <source>
        <dbReference type="EMBL" id="AKG94486.1"/>
    </source>
</evidence>
<dbReference type="RefSeq" id="YP_009191806.1">
    <property type="nucleotide sequence ID" value="NC_028702.1"/>
</dbReference>
<evidence type="ECO:0000313" key="2">
    <source>
        <dbReference type="Proteomes" id="UP000201918"/>
    </source>
</evidence>